<reference evidence="1 2" key="1">
    <citation type="submission" date="2018-05" db="EMBL/GenBank/DDBJ databases">
        <title>The Hungate 1000. A catalogue of reference genomes from the rumen microbiome.</title>
        <authorList>
            <person name="Kelly W."/>
        </authorList>
    </citation>
    <scope>NUCLEOTIDE SEQUENCE [LARGE SCALE GENOMIC DNA]</scope>
    <source>
        <strain evidence="1 2">NLAE-zl-C242</strain>
    </source>
</reference>
<gene>
    <name evidence="1" type="ORF">A8806_108180</name>
</gene>
<protein>
    <submittedName>
        <fullName evidence="1">Uncharacterized protein</fullName>
    </submittedName>
</protein>
<accession>A0A2Y9BEU6</accession>
<name>A0A2Y9BEU6_9FIRM</name>
<organism evidence="1 2">
    <name type="scientific">Faecalicatena orotica</name>
    <dbReference type="NCBI Taxonomy" id="1544"/>
    <lineage>
        <taxon>Bacteria</taxon>
        <taxon>Bacillati</taxon>
        <taxon>Bacillota</taxon>
        <taxon>Clostridia</taxon>
        <taxon>Lachnospirales</taxon>
        <taxon>Lachnospiraceae</taxon>
        <taxon>Faecalicatena</taxon>
    </lineage>
</organism>
<keyword evidence="2" id="KW-1185">Reference proteome</keyword>
<dbReference type="AlphaFoldDB" id="A0A2Y9BEU6"/>
<proteinExistence type="predicted"/>
<evidence type="ECO:0000313" key="2">
    <source>
        <dbReference type="Proteomes" id="UP000245845"/>
    </source>
</evidence>
<dbReference type="EMBL" id="QGDL01000008">
    <property type="protein sequence ID" value="PWJ28665.1"/>
    <property type="molecule type" value="Genomic_DNA"/>
</dbReference>
<dbReference type="Proteomes" id="UP000245845">
    <property type="component" value="Unassembled WGS sequence"/>
</dbReference>
<comment type="caution">
    <text evidence="1">The sequence shown here is derived from an EMBL/GenBank/DDBJ whole genome shotgun (WGS) entry which is preliminary data.</text>
</comment>
<sequence>MIMEKTEFNDFIATVPAENQDFVKELHDRLMEHGCKIEIKTAKSGYMVSYIYNKKTVANYVFRKKGMLVRIYGVHVNEYEEVLETLPDEMARSIQKAPICKRMADPNACNPRCSMGYDFWMKGEHYQKCRSSAFMFLACPENNPFIRTLLLNEVKAWEKSNYE</sequence>
<evidence type="ECO:0000313" key="1">
    <source>
        <dbReference type="EMBL" id="PWJ28665.1"/>
    </source>
</evidence>